<dbReference type="SUPFAM" id="SSF51556">
    <property type="entry name" value="Metallo-dependent hydrolases"/>
    <property type="match status" value="1"/>
</dbReference>
<gene>
    <name evidence="3" type="ORF">PG994_005211</name>
</gene>
<evidence type="ECO:0000256" key="1">
    <source>
        <dbReference type="SAM" id="MobiDB-lite"/>
    </source>
</evidence>
<keyword evidence="4" id="KW-1185">Reference proteome</keyword>
<feature type="region of interest" description="Disordered" evidence="1">
    <location>
        <begin position="50"/>
        <end position="71"/>
    </location>
</feature>
<accession>A0ABR1VSW9</accession>
<proteinExistence type="predicted"/>
<sequence>MVQQADLKPWLRPPPRSYVLANANVVDVEAGALRQSMDVQIENGKITSIRPYSTTSTSTTTTPPSSSSAAASDLTTIDCTGRYLCPGLVDSHVHLIAVPGFGDLSSAFGNPEAVSLLRQPYACAQMLARGFMSVRDCGGATAALRDALADGVFPGPRLFRAGHALSQSGGHADFRGPHDRSMCCGGATTGLGRVCNGVAQCMQAVREEIRTGSDFIKIMGSGGVSSPTDKIDHLQFTGAEIRAMVACADNAGTYVTAHAYTAKAIRHCIDNGVRGIEHGNFLDAATAALMKERGAYLTPTLVTYHQMASPKWTGYLPPASQAKNTEVLDAGLRALRVAHDAGVAVCFGTDLLGPLGAAQTHEFALRGQVLPPADVLRSATLNPARMLGRESALGQIREGFEADVLMLSANPLEDVTVLDQPDKYLLGVMKEGRIYNSRIKGMEEDGVVPVRVTPRL</sequence>
<dbReference type="InterPro" id="IPR011059">
    <property type="entry name" value="Metal-dep_hydrolase_composite"/>
</dbReference>
<dbReference type="GeneID" id="92089683"/>
<reference evidence="3 4" key="1">
    <citation type="submission" date="2023-01" db="EMBL/GenBank/DDBJ databases">
        <title>Analysis of 21 Apiospora genomes using comparative genomics revels a genus with tremendous synthesis potential of carbohydrate active enzymes and secondary metabolites.</title>
        <authorList>
            <person name="Sorensen T."/>
        </authorList>
    </citation>
    <scope>NUCLEOTIDE SEQUENCE [LARGE SCALE GENOMIC DNA]</scope>
    <source>
        <strain evidence="3 4">CBS 135458</strain>
    </source>
</reference>
<organism evidence="3 4">
    <name type="scientific">Apiospora phragmitis</name>
    <dbReference type="NCBI Taxonomy" id="2905665"/>
    <lineage>
        <taxon>Eukaryota</taxon>
        <taxon>Fungi</taxon>
        <taxon>Dikarya</taxon>
        <taxon>Ascomycota</taxon>
        <taxon>Pezizomycotina</taxon>
        <taxon>Sordariomycetes</taxon>
        <taxon>Xylariomycetidae</taxon>
        <taxon>Amphisphaeriales</taxon>
        <taxon>Apiosporaceae</taxon>
        <taxon>Apiospora</taxon>
    </lineage>
</organism>
<dbReference type="Proteomes" id="UP001480595">
    <property type="component" value="Unassembled WGS sequence"/>
</dbReference>
<evidence type="ECO:0000313" key="4">
    <source>
        <dbReference type="Proteomes" id="UP001480595"/>
    </source>
</evidence>
<dbReference type="SUPFAM" id="SSF51338">
    <property type="entry name" value="Composite domain of metallo-dependent hydrolases"/>
    <property type="match status" value="1"/>
</dbReference>
<dbReference type="PANTHER" id="PTHR43135">
    <property type="entry name" value="ALPHA-D-RIBOSE 1-METHYLPHOSPHONATE 5-TRIPHOSPHATE DIPHOSPHATASE"/>
    <property type="match status" value="1"/>
</dbReference>
<dbReference type="Gene3D" id="3.20.20.140">
    <property type="entry name" value="Metal-dependent hydrolases"/>
    <property type="match status" value="1"/>
</dbReference>
<comment type="caution">
    <text evidence="3">The sequence shown here is derived from an EMBL/GenBank/DDBJ whole genome shotgun (WGS) entry which is preliminary data.</text>
</comment>
<dbReference type="Pfam" id="PF01979">
    <property type="entry name" value="Amidohydro_1"/>
    <property type="match status" value="1"/>
</dbReference>
<dbReference type="RefSeq" id="XP_066718787.1">
    <property type="nucleotide sequence ID" value="XM_066856620.1"/>
</dbReference>
<dbReference type="CDD" id="cd01299">
    <property type="entry name" value="Met_dep_hydrolase_A"/>
    <property type="match status" value="1"/>
</dbReference>
<name>A0ABR1VSW9_9PEZI</name>
<dbReference type="Gene3D" id="2.30.40.10">
    <property type="entry name" value="Urease, subunit C, domain 1"/>
    <property type="match status" value="1"/>
</dbReference>
<dbReference type="InterPro" id="IPR057744">
    <property type="entry name" value="OTAase-like"/>
</dbReference>
<dbReference type="PANTHER" id="PTHR43135:SF3">
    <property type="entry name" value="ALPHA-D-RIBOSE 1-METHYLPHOSPHONATE 5-TRIPHOSPHATE DIPHOSPHATASE"/>
    <property type="match status" value="1"/>
</dbReference>
<dbReference type="EMBL" id="JAQQWL010000005">
    <property type="protein sequence ID" value="KAK8074312.1"/>
    <property type="molecule type" value="Genomic_DNA"/>
</dbReference>
<dbReference type="InterPro" id="IPR006680">
    <property type="entry name" value="Amidohydro-rel"/>
</dbReference>
<feature type="domain" description="Amidohydrolase-related" evidence="2">
    <location>
        <begin position="83"/>
        <end position="434"/>
    </location>
</feature>
<dbReference type="InterPro" id="IPR051781">
    <property type="entry name" value="Metallo-dep_Hydrolase"/>
</dbReference>
<evidence type="ECO:0000313" key="3">
    <source>
        <dbReference type="EMBL" id="KAK8074312.1"/>
    </source>
</evidence>
<dbReference type="InterPro" id="IPR032466">
    <property type="entry name" value="Metal_Hydrolase"/>
</dbReference>
<protein>
    <recommendedName>
        <fullName evidence="2">Amidohydrolase-related domain-containing protein</fullName>
    </recommendedName>
</protein>
<evidence type="ECO:0000259" key="2">
    <source>
        <dbReference type="Pfam" id="PF01979"/>
    </source>
</evidence>